<dbReference type="Proteomes" id="UP000606786">
    <property type="component" value="Unassembled WGS sequence"/>
</dbReference>
<organism evidence="1 2">
    <name type="scientific">Ceratitis capitata</name>
    <name type="common">Mediterranean fruit fly</name>
    <name type="synonym">Tephritis capitata</name>
    <dbReference type="NCBI Taxonomy" id="7213"/>
    <lineage>
        <taxon>Eukaryota</taxon>
        <taxon>Metazoa</taxon>
        <taxon>Ecdysozoa</taxon>
        <taxon>Arthropoda</taxon>
        <taxon>Hexapoda</taxon>
        <taxon>Insecta</taxon>
        <taxon>Pterygota</taxon>
        <taxon>Neoptera</taxon>
        <taxon>Endopterygota</taxon>
        <taxon>Diptera</taxon>
        <taxon>Brachycera</taxon>
        <taxon>Muscomorpha</taxon>
        <taxon>Tephritoidea</taxon>
        <taxon>Tephritidae</taxon>
        <taxon>Ceratitis</taxon>
        <taxon>Ceratitis</taxon>
    </lineage>
</organism>
<accession>A0A811V1J5</accession>
<proteinExistence type="predicted"/>
<comment type="caution">
    <text evidence="1">The sequence shown here is derived from an EMBL/GenBank/DDBJ whole genome shotgun (WGS) entry which is preliminary data.</text>
</comment>
<dbReference type="EMBL" id="CAJHJT010000034">
    <property type="protein sequence ID" value="CAD7005349.1"/>
    <property type="molecule type" value="Genomic_DNA"/>
</dbReference>
<keyword evidence="2" id="KW-1185">Reference proteome</keyword>
<evidence type="ECO:0000313" key="1">
    <source>
        <dbReference type="EMBL" id="CAD7005349.1"/>
    </source>
</evidence>
<dbReference type="AlphaFoldDB" id="A0A811V1J5"/>
<gene>
    <name evidence="1" type="ORF">CCAP1982_LOCUS13709</name>
</gene>
<name>A0A811V1J5_CERCA</name>
<sequence>MQQQTANFEQFSSTLLLLQQQQRQQQRGSAVGDGSYSALFCHYSFSLSLSLSAIVASSLNCPPTNWSPTHKTLYVLPCADNFTNIEKRQRLFKLTRHNNVQPQAQVQHTAGCCCCPPYNYMSRSSKGGLE</sequence>
<protein>
    <submittedName>
        <fullName evidence="1">(Mediterranean fruit fly) hypothetical protein</fullName>
    </submittedName>
</protein>
<reference evidence="1" key="1">
    <citation type="submission" date="2020-11" db="EMBL/GenBank/DDBJ databases">
        <authorList>
            <person name="Whitehead M."/>
        </authorList>
    </citation>
    <scope>NUCLEOTIDE SEQUENCE</scope>
    <source>
        <strain evidence="1">EGII</strain>
    </source>
</reference>
<feature type="non-terminal residue" evidence="1">
    <location>
        <position position="1"/>
    </location>
</feature>
<evidence type="ECO:0000313" key="2">
    <source>
        <dbReference type="Proteomes" id="UP000606786"/>
    </source>
</evidence>